<keyword evidence="3" id="KW-0732">Signal</keyword>
<dbReference type="PANTHER" id="PTHR34596">
    <property type="entry name" value="CHITOPORIN"/>
    <property type="match status" value="1"/>
</dbReference>
<evidence type="ECO:0000313" key="5">
    <source>
        <dbReference type="Proteomes" id="UP000008839"/>
    </source>
</evidence>
<proteinExistence type="inferred from homology"/>
<dbReference type="AlphaFoldDB" id="A0A7U3XVK7"/>
<dbReference type="PANTHER" id="PTHR34596:SF2">
    <property type="entry name" value="CHITOPORIN"/>
    <property type="match status" value="1"/>
</dbReference>
<dbReference type="Gene3D" id="2.40.160.10">
    <property type="entry name" value="Porin"/>
    <property type="match status" value="1"/>
</dbReference>
<sequence>MSHIQRETSCSRPRLNSNLDADLYGYRWARDNVGQSGATLAVLISAAIISSAQASEQSEAKGFVEDANGSILFRTGYLTRDKKQGAKDTSSVAQSAIVSIESGFTPGIVGFGVGVVGDGSFKIGENKNAGNQMIPKHNDGSAYDHWARGGGSVKARFSNTTVRYGTQVLDLPVLASNTGRMVPEYFTGTLLTSHEIKNLEVVAGKFTKDQMSDQINTDADASGRGLDRAIVWGAKYKFNDNLNASYYGLDSKNALERHYANVNFKQPLANDSSLTYDFSGYHTKFDANAHTYSATGTVAPNYAADGIAGEEKTNNIWAISGTYATGPHSVMLAYQQNTGNVGYDYGQNADGFQSIYLPNSYMSDFIGNHEKSAQIQYNVDFGKLGVLPGLNWTTAFVYGWDIKVRNVTDDAQEREFFNQVKYTVQSGFAKDASLRIRNSYYRASDAYQGAYIGDTNEWRIFLDIPVKLF</sequence>
<gene>
    <name evidence="4" type="ordered locus">ACICU_00219</name>
</gene>
<accession>A0A7U3XVK7</accession>
<comment type="similarity">
    <text evidence="1">Belongs to the outer membrane porin (Opr) (TC 1.B.25) family.</text>
</comment>
<evidence type="ECO:0000313" key="4">
    <source>
        <dbReference type="EMBL" id="ACC55531.1"/>
    </source>
</evidence>
<evidence type="ECO:0000256" key="3">
    <source>
        <dbReference type="ARBA" id="ARBA00022729"/>
    </source>
</evidence>
<dbReference type="Gene3D" id="3.30.200.20">
    <property type="entry name" value="Phosphorylase Kinase, domain 1"/>
    <property type="match status" value="1"/>
</dbReference>
<dbReference type="Proteomes" id="UP000008839">
    <property type="component" value="Chromosome"/>
</dbReference>
<protein>
    <submittedName>
        <fullName evidence="4">Outer membrane protein</fullName>
    </submittedName>
</protein>
<dbReference type="InterPro" id="IPR005318">
    <property type="entry name" value="OM_porin_bac"/>
</dbReference>
<reference evidence="4 5" key="1">
    <citation type="journal article" date="2008" name="Antimicrob. Agents Chemother.">
        <title>Whole-genome pyrosequencing of an epidemic multidrug-resistant Acinetobacter baumannii strain belonging to the European clone II group.</title>
        <authorList>
            <person name="Iacono M."/>
            <person name="Villa L."/>
            <person name="Fortini D."/>
            <person name="Bordoni R."/>
            <person name="Imperi F."/>
            <person name="Bonnal R.J."/>
            <person name="Sicheritz-Ponten T."/>
            <person name="De Bellis G."/>
            <person name="Visca P."/>
            <person name="Cassone A."/>
            <person name="Carattoli A."/>
        </authorList>
    </citation>
    <scope>NUCLEOTIDE SEQUENCE [LARGE SCALE GENOMIC DNA]</scope>
    <source>
        <strain evidence="4 5">ACICU</strain>
    </source>
</reference>
<dbReference type="EMBL" id="CP000863">
    <property type="protein sequence ID" value="ACC55531.1"/>
    <property type="molecule type" value="Genomic_DNA"/>
</dbReference>
<name>A0A7U3XVK7_ACIBC</name>
<keyword evidence="2" id="KW-0813">Transport</keyword>
<dbReference type="GO" id="GO:0015288">
    <property type="term" value="F:porin activity"/>
    <property type="evidence" value="ECO:0007669"/>
    <property type="project" value="TreeGrafter"/>
</dbReference>
<dbReference type="KEGG" id="abc:ACICU_00219"/>
<dbReference type="InterPro" id="IPR023614">
    <property type="entry name" value="Porin_dom_sf"/>
</dbReference>
<organism evidence="4 5">
    <name type="scientific">Acinetobacter baumannii (strain ACICU)</name>
    <dbReference type="NCBI Taxonomy" id="405416"/>
    <lineage>
        <taxon>Bacteria</taxon>
        <taxon>Pseudomonadati</taxon>
        <taxon>Pseudomonadota</taxon>
        <taxon>Gammaproteobacteria</taxon>
        <taxon>Moraxellales</taxon>
        <taxon>Moraxellaceae</taxon>
        <taxon>Acinetobacter</taxon>
        <taxon>Acinetobacter calcoaceticus/baumannii complex</taxon>
    </lineage>
</organism>
<evidence type="ECO:0000256" key="2">
    <source>
        <dbReference type="ARBA" id="ARBA00022448"/>
    </source>
</evidence>
<dbReference type="Pfam" id="PF03573">
    <property type="entry name" value="OprD"/>
    <property type="match status" value="1"/>
</dbReference>
<dbReference type="GO" id="GO:0016020">
    <property type="term" value="C:membrane"/>
    <property type="evidence" value="ECO:0007669"/>
    <property type="project" value="InterPro"/>
</dbReference>
<evidence type="ECO:0000256" key="1">
    <source>
        <dbReference type="ARBA" id="ARBA00009075"/>
    </source>
</evidence>